<feature type="region of interest" description="Disordered" evidence="1">
    <location>
        <begin position="15"/>
        <end position="76"/>
    </location>
</feature>
<accession>A0AAD1T5S1</accession>
<proteinExistence type="predicted"/>
<gene>
    <name evidence="2" type="ORF">PECUL_23A033098</name>
</gene>
<dbReference type="Proteomes" id="UP001295444">
    <property type="component" value="Chromosome 09"/>
</dbReference>
<protein>
    <submittedName>
        <fullName evidence="2">Uncharacterized protein</fullName>
    </submittedName>
</protein>
<feature type="region of interest" description="Disordered" evidence="1">
    <location>
        <begin position="104"/>
        <end position="139"/>
    </location>
</feature>
<dbReference type="AlphaFoldDB" id="A0AAD1T5S1"/>
<evidence type="ECO:0000313" key="3">
    <source>
        <dbReference type="Proteomes" id="UP001295444"/>
    </source>
</evidence>
<keyword evidence="3" id="KW-1185">Reference proteome</keyword>
<feature type="compositionally biased region" description="Basic and acidic residues" evidence="1">
    <location>
        <begin position="112"/>
        <end position="133"/>
    </location>
</feature>
<reference evidence="2" key="1">
    <citation type="submission" date="2022-03" db="EMBL/GenBank/DDBJ databases">
        <authorList>
            <person name="Alioto T."/>
            <person name="Alioto T."/>
            <person name="Gomez Garrido J."/>
        </authorList>
    </citation>
    <scope>NUCLEOTIDE SEQUENCE</scope>
</reference>
<evidence type="ECO:0000313" key="2">
    <source>
        <dbReference type="EMBL" id="CAH2315848.1"/>
    </source>
</evidence>
<name>A0AAD1T5S1_PELCU</name>
<evidence type="ECO:0000256" key="1">
    <source>
        <dbReference type="SAM" id="MobiDB-lite"/>
    </source>
</evidence>
<organism evidence="2 3">
    <name type="scientific">Pelobates cultripes</name>
    <name type="common">Western spadefoot toad</name>
    <dbReference type="NCBI Taxonomy" id="61616"/>
    <lineage>
        <taxon>Eukaryota</taxon>
        <taxon>Metazoa</taxon>
        <taxon>Chordata</taxon>
        <taxon>Craniata</taxon>
        <taxon>Vertebrata</taxon>
        <taxon>Euteleostomi</taxon>
        <taxon>Amphibia</taxon>
        <taxon>Batrachia</taxon>
        <taxon>Anura</taxon>
        <taxon>Pelobatoidea</taxon>
        <taxon>Pelobatidae</taxon>
        <taxon>Pelobates</taxon>
    </lineage>
</organism>
<sequence>MGTWGYLTRPCLATKVTRQGPEPQRSLSRDGTAALPGLQPASGSPPPPLDRGGHPGLQEQPLGHKSGPRTTTLPCNTYRAVPHKMAAAHKPCARLAIMTEPIAEKTTQLEQGKSRDENISYHSRGESGAERVIKPSNRT</sequence>
<dbReference type="EMBL" id="OW240920">
    <property type="protein sequence ID" value="CAH2315848.1"/>
    <property type="molecule type" value="Genomic_DNA"/>
</dbReference>